<sequence>MTSKFAALSHIEKIALQLRDPAHALIKNILQMSDISTQSLQQAMLQLTHHGRVALHFHPDRLDSRGISVINGLIKDGVYKSQFETHISNGQLSPELGGPRDHWENQLFGQCYSGVKLRPKYGALDLGLCPLGPAPRFGSCYFLTFPNVLSRCTFSYLDSYRLPKDKGTIQCFDGILAALLSESFERQYALGVQGLKPSRLVSYLLSDLPQSLSARFSRSPSHNLDHYIEAQIHGEVSLDDDIEMLVADPSFKSSVIGEQIEQLCQQYQVQLVWHNGLHLDCNAVPSDFRGPQMPILARAIAQNNQLNAAIIGHAATTLVQQPVSWSERSSQAKRLQDLKLLWHVLVKYGEPV</sequence>
<organism evidence="1 2">
    <name type="scientific">Shewanella gaetbuli</name>
    <dbReference type="NCBI Taxonomy" id="220752"/>
    <lineage>
        <taxon>Bacteria</taxon>
        <taxon>Pseudomonadati</taxon>
        <taxon>Pseudomonadota</taxon>
        <taxon>Gammaproteobacteria</taxon>
        <taxon>Alteromonadales</taxon>
        <taxon>Shewanellaceae</taxon>
        <taxon>Shewanella</taxon>
    </lineage>
</organism>
<proteinExistence type="predicted"/>
<evidence type="ECO:0000313" key="2">
    <source>
        <dbReference type="Proteomes" id="UP001139333"/>
    </source>
</evidence>
<name>A0A9X1ZF47_9GAMM</name>
<dbReference type="Pfam" id="PF12294">
    <property type="entry name" value="DUF3626"/>
    <property type="match status" value="1"/>
</dbReference>
<dbReference type="InterPro" id="IPR022074">
    <property type="entry name" value="DUF3626"/>
</dbReference>
<dbReference type="RefSeq" id="WP_248993909.1">
    <property type="nucleotide sequence ID" value="NZ_JAKIKP010000001.1"/>
</dbReference>
<accession>A0A9X1ZF47</accession>
<dbReference type="AlphaFoldDB" id="A0A9X1ZF47"/>
<keyword evidence="2" id="KW-1185">Reference proteome</keyword>
<dbReference type="Proteomes" id="UP001139333">
    <property type="component" value="Unassembled WGS sequence"/>
</dbReference>
<protein>
    <submittedName>
        <fullName evidence="1">DUF3626 domain-containing protein</fullName>
    </submittedName>
</protein>
<gene>
    <name evidence="1" type="ORF">L2672_00700</name>
</gene>
<reference evidence="1" key="1">
    <citation type="submission" date="2022-01" db="EMBL/GenBank/DDBJ databases">
        <title>Whole genome-based taxonomy of the Shewanellaceae.</title>
        <authorList>
            <person name="Martin-Rodriguez A.J."/>
        </authorList>
    </citation>
    <scope>NUCLEOTIDE SEQUENCE</scope>
    <source>
        <strain evidence="1">DSM 16422</strain>
    </source>
</reference>
<evidence type="ECO:0000313" key="1">
    <source>
        <dbReference type="EMBL" id="MCL1141219.1"/>
    </source>
</evidence>
<dbReference type="EMBL" id="JAKIKP010000001">
    <property type="protein sequence ID" value="MCL1141219.1"/>
    <property type="molecule type" value="Genomic_DNA"/>
</dbReference>
<comment type="caution">
    <text evidence="1">The sequence shown here is derived from an EMBL/GenBank/DDBJ whole genome shotgun (WGS) entry which is preliminary data.</text>
</comment>